<dbReference type="EMBL" id="JAGMVJ010000022">
    <property type="protein sequence ID" value="KAH7073295.1"/>
    <property type="molecule type" value="Genomic_DNA"/>
</dbReference>
<keyword evidence="1" id="KW-0732">Signal</keyword>
<organism evidence="2 3">
    <name type="scientific">Paraphoma chrysanthemicola</name>
    <dbReference type="NCBI Taxonomy" id="798071"/>
    <lineage>
        <taxon>Eukaryota</taxon>
        <taxon>Fungi</taxon>
        <taxon>Dikarya</taxon>
        <taxon>Ascomycota</taxon>
        <taxon>Pezizomycotina</taxon>
        <taxon>Dothideomycetes</taxon>
        <taxon>Pleosporomycetidae</taxon>
        <taxon>Pleosporales</taxon>
        <taxon>Pleosporineae</taxon>
        <taxon>Phaeosphaeriaceae</taxon>
        <taxon>Paraphoma</taxon>
    </lineage>
</organism>
<feature type="chain" id="PRO_5035469984" description="Secreted protein" evidence="1">
    <location>
        <begin position="21"/>
        <end position="247"/>
    </location>
</feature>
<sequence length="247" mass="27229">MNLLTFLLITTLYFASIVYSTPLGSNNTLTANTTTAAAYDPSREYHDYSTVQIWMGKNKAAVGDTVGPALYDIVWRMLEQHCPVGPNKCNLNSKPGLCFMTNTLGKYPYPVERTHTCINKIAGEYDTEQIRKLLIGAVAGTLEAMTNQPFDDVSGMRTNCYDVGGKKGCNVRDTVRVNMPMRNSELTYMHVGLVNGWTTYGVWDCCTNGKLGKVDKAIDGLGGEIGSVFGQKFTKDSRCIIEGWRAC</sequence>
<protein>
    <recommendedName>
        <fullName evidence="4">Secreted protein</fullName>
    </recommendedName>
</protein>
<name>A0A8K0QWT2_9PLEO</name>
<evidence type="ECO:0000313" key="3">
    <source>
        <dbReference type="Proteomes" id="UP000813461"/>
    </source>
</evidence>
<evidence type="ECO:0008006" key="4">
    <source>
        <dbReference type="Google" id="ProtNLM"/>
    </source>
</evidence>
<feature type="signal peptide" evidence="1">
    <location>
        <begin position="1"/>
        <end position="20"/>
    </location>
</feature>
<dbReference type="OrthoDB" id="3688572at2759"/>
<keyword evidence="3" id="KW-1185">Reference proteome</keyword>
<dbReference type="AlphaFoldDB" id="A0A8K0QWT2"/>
<comment type="caution">
    <text evidence="2">The sequence shown here is derived from an EMBL/GenBank/DDBJ whole genome shotgun (WGS) entry which is preliminary data.</text>
</comment>
<dbReference type="Proteomes" id="UP000813461">
    <property type="component" value="Unassembled WGS sequence"/>
</dbReference>
<gene>
    <name evidence="2" type="ORF">FB567DRAFT_611516</name>
</gene>
<proteinExistence type="predicted"/>
<evidence type="ECO:0000256" key="1">
    <source>
        <dbReference type="SAM" id="SignalP"/>
    </source>
</evidence>
<reference evidence="2" key="1">
    <citation type="journal article" date="2021" name="Nat. Commun.">
        <title>Genetic determinants of endophytism in the Arabidopsis root mycobiome.</title>
        <authorList>
            <person name="Mesny F."/>
            <person name="Miyauchi S."/>
            <person name="Thiergart T."/>
            <person name="Pickel B."/>
            <person name="Atanasova L."/>
            <person name="Karlsson M."/>
            <person name="Huettel B."/>
            <person name="Barry K.W."/>
            <person name="Haridas S."/>
            <person name="Chen C."/>
            <person name="Bauer D."/>
            <person name="Andreopoulos W."/>
            <person name="Pangilinan J."/>
            <person name="LaButti K."/>
            <person name="Riley R."/>
            <person name="Lipzen A."/>
            <person name="Clum A."/>
            <person name="Drula E."/>
            <person name="Henrissat B."/>
            <person name="Kohler A."/>
            <person name="Grigoriev I.V."/>
            <person name="Martin F.M."/>
            <person name="Hacquard S."/>
        </authorList>
    </citation>
    <scope>NUCLEOTIDE SEQUENCE</scope>
    <source>
        <strain evidence="2">MPI-SDFR-AT-0120</strain>
    </source>
</reference>
<accession>A0A8K0QWT2</accession>
<evidence type="ECO:0000313" key="2">
    <source>
        <dbReference type="EMBL" id="KAH7073295.1"/>
    </source>
</evidence>